<evidence type="ECO:0000313" key="1">
    <source>
        <dbReference type="EMBL" id="ACZ29183.1"/>
    </source>
</evidence>
<reference evidence="1 2" key="2">
    <citation type="journal article" date="2010" name="Stand. Genomic Sci.">
        <title>Complete genome sequence of Xylanimonas cellulosilytica type strain (XIL07).</title>
        <authorList>
            <person name="Foster B."/>
            <person name="Pukall R."/>
            <person name="Abt B."/>
            <person name="Nolan M."/>
            <person name="Glavina Del Rio T."/>
            <person name="Chen F."/>
            <person name="Lucas S."/>
            <person name="Tice H."/>
            <person name="Pitluck S."/>
            <person name="Cheng J.-F."/>
            <person name="Chertkov O."/>
            <person name="Brettin T."/>
            <person name="Han C."/>
            <person name="Detter J.C."/>
            <person name="Bruce D."/>
            <person name="Goodwin L."/>
            <person name="Ivanova N."/>
            <person name="Mavromatis K."/>
            <person name="Pati A."/>
            <person name="Mikhailova N."/>
            <person name="Chen A."/>
            <person name="Palaniappan K."/>
            <person name="Land M."/>
            <person name="Hauser L."/>
            <person name="Chang Y.-J."/>
            <person name="Jeffries C.D."/>
            <person name="Chain P."/>
            <person name="Rohde M."/>
            <person name="Goeker M."/>
            <person name="Bristow J."/>
            <person name="Eisen J.A."/>
            <person name="Markowitz V."/>
            <person name="Hugenholtz P."/>
            <person name="Kyrpides N.C."/>
            <person name="Klenk H.-P."/>
            <person name="Lapidus A."/>
        </authorList>
    </citation>
    <scope>NUCLEOTIDE SEQUENCE [LARGE SCALE GENOMIC DNA]</scope>
    <source>
        <strain evidence="2">DSM 15894 / CECT 5975 / LMG 20990 / XIL07</strain>
    </source>
</reference>
<dbReference type="EMBL" id="CP001821">
    <property type="protein sequence ID" value="ACZ29183.1"/>
    <property type="molecule type" value="Genomic_DNA"/>
</dbReference>
<keyword evidence="2" id="KW-1185">Reference proteome</keyword>
<sequence length="59" mass="6207">MSRDGKPPYGNGTYYPRLWSVVAQRTGSEICVSAVTLAESTDGTAAERYLAGAWAVAPG</sequence>
<proteinExistence type="predicted"/>
<organism evidence="1 2">
    <name type="scientific">Xylanimonas cellulosilytica (strain DSM 15894 / JCM 12276 / CECT 5975 / KCTC 9989 / LMG 20990 / NBRC 107835 / XIL07)</name>
    <dbReference type="NCBI Taxonomy" id="446471"/>
    <lineage>
        <taxon>Bacteria</taxon>
        <taxon>Bacillati</taxon>
        <taxon>Actinomycetota</taxon>
        <taxon>Actinomycetes</taxon>
        <taxon>Micrococcales</taxon>
        <taxon>Promicromonosporaceae</taxon>
        <taxon>Xylanimonas</taxon>
    </lineage>
</organism>
<dbReference type="Proteomes" id="UP000002255">
    <property type="component" value="Chromosome"/>
</dbReference>
<accession>D1BU19</accession>
<gene>
    <name evidence="1" type="ordered locus">Xcel_0143</name>
</gene>
<evidence type="ECO:0000313" key="2">
    <source>
        <dbReference type="Proteomes" id="UP000002255"/>
    </source>
</evidence>
<protein>
    <submittedName>
        <fullName evidence="1">Uncharacterized protein</fullName>
    </submittedName>
</protein>
<dbReference type="RefSeq" id="WP_012876928.1">
    <property type="nucleotide sequence ID" value="NC_013530.1"/>
</dbReference>
<dbReference type="STRING" id="446471.Xcel_0143"/>
<name>D1BU19_XYLCX</name>
<dbReference type="HOGENOM" id="CLU_2959908_0_0_11"/>
<dbReference type="KEGG" id="xce:Xcel_0143"/>
<reference evidence="2" key="1">
    <citation type="submission" date="2009-11" db="EMBL/GenBank/DDBJ databases">
        <title>The complete chromosome of Xylanimonas cellulosilytica DSM 15894.</title>
        <authorList>
            <consortium name="US DOE Joint Genome Institute (JGI-PGF)"/>
            <person name="Lucas S."/>
            <person name="Copeland A."/>
            <person name="Lapidus A."/>
            <person name="Glavina del Rio T."/>
            <person name="Dalin E."/>
            <person name="Tice H."/>
            <person name="Bruce D."/>
            <person name="Goodwin L."/>
            <person name="Pitluck S."/>
            <person name="Kyrpides N."/>
            <person name="Mavromatis K."/>
            <person name="Ivanova N."/>
            <person name="Mikhailova N."/>
            <person name="Foster B."/>
            <person name="Clum A."/>
            <person name="Brettin T."/>
            <person name="Detter J.C."/>
            <person name="Han C."/>
            <person name="Larimer F."/>
            <person name="Land M."/>
            <person name="Hauser L."/>
            <person name="Markowitz V."/>
            <person name="Cheng J.F."/>
            <person name="Hugenholtz P."/>
            <person name="Woyke T."/>
            <person name="Wu D."/>
            <person name="Gehrich-Schroeter G."/>
            <person name="Schneider S."/>
            <person name="Pukall S.R."/>
            <person name="Klenk H.P."/>
            <person name="Eisen J.A."/>
        </authorList>
    </citation>
    <scope>NUCLEOTIDE SEQUENCE [LARGE SCALE GENOMIC DNA]</scope>
    <source>
        <strain evidence="2">DSM 15894 / CECT 5975 / LMG 20990 / XIL07</strain>
    </source>
</reference>
<dbReference type="AlphaFoldDB" id="D1BU19"/>